<dbReference type="AlphaFoldDB" id="A0A1H2DXQ8"/>
<dbReference type="Proteomes" id="UP000199608">
    <property type="component" value="Unassembled WGS sequence"/>
</dbReference>
<organism evidence="1 2">
    <name type="scientific">Desulfobacula phenolica</name>
    <dbReference type="NCBI Taxonomy" id="90732"/>
    <lineage>
        <taxon>Bacteria</taxon>
        <taxon>Pseudomonadati</taxon>
        <taxon>Thermodesulfobacteriota</taxon>
        <taxon>Desulfobacteria</taxon>
        <taxon>Desulfobacterales</taxon>
        <taxon>Desulfobacteraceae</taxon>
        <taxon>Desulfobacula</taxon>
    </lineage>
</organism>
<evidence type="ECO:0000313" key="2">
    <source>
        <dbReference type="Proteomes" id="UP000199608"/>
    </source>
</evidence>
<keyword evidence="2" id="KW-1185">Reference proteome</keyword>
<dbReference type="Gene3D" id="3.30.428.10">
    <property type="entry name" value="HIT-like"/>
    <property type="match status" value="1"/>
</dbReference>
<evidence type="ECO:0000313" key="1">
    <source>
        <dbReference type="EMBL" id="SDT87643.1"/>
    </source>
</evidence>
<reference evidence="2" key="1">
    <citation type="submission" date="2016-10" db="EMBL/GenBank/DDBJ databases">
        <authorList>
            <person name="Varghese N."/>
            <person name="Submissions S."/>
        </authorList>
    </citation>
    <scope>NUCLEOTIDE SEQUENCE [LARGE SCALE GENOMIC DNA]</scope>
    <source>
        <strain evidence="2">DSM 3384</strain>
    </source>
</reference>
<protein>
    <submittedName>
        <fullName evidence="1">Uncharacterized protein</fullName>
    </submittedName>
</protein>
<dbReference type="EMBL" id="FNLL01000002">
    <property type="protein sequence ID" value="SDT87643.1"/>
    <property type="molecule type" value="Genomic_DNA"/>
</dbReference>
<dbReference type="InterPro" id="IPR036265">
    <property type="entry name" value="HIT-like_sf"/>
</dbReference>
<dbReference type="RefSeq" id="WP_092230687.1">
    <property type="nucleotide sequence ID" value="NZ_FNLL01000002.1"/>
</dbReference>
<dbReference type="SUPFAM" id="SSF54197">
    <property type="entry name" value="HIT-like"/>
    <property type="match status" value="1"/>
</dbReference>
<proteinExistence type="predicted"/>
<accession>A0A1H2DXQ8</accession>
<name>A0A1H2DXQ8_9BACT</name>
<sequence>MTTPRSCVGEDARFIVGIHKPDFEVKNLRNHDHIASLGQLEDGTIVDNRVNFPDADLYEPCADIIYEIANPFPFRGTTYINSAWADVKAEHPETIGISKPAPCSLLQNFEKFQANKTTGIKNKKALLDILPHPLTIALAQASTDPEELMLLAKKSCRILFDPDNQSPAGIGYTKDQNDKRIPEIHDHELFEVLVNNRYLPDDYKNALVLKPGVQGNNEITGEYLSEDGKTHVFEYLRRNSYIPWGHFASNMANDAIRYRALDLCDEDMKGIRHLYYQRAFVRVAAGLGICLPDKKACLTQNRLEDLRKALQAKLNQTPAPCLEFDNTLWGWNFGFGYAQSGHRLHASHQMIHQQNAMIPKLVQTDSGQTIPSFSCGDLIKDFIRQYKDATGKGFFKTYLKAIKHNTRTDGKTGNPSSLVLMEDDQVILFVPKAQISEWELQLMPKTACGNIIEADTKMRNSLDKAILTAVKTLESLGAQFVTSIEFSKRFDSKIHDQHMLYSFIPRLPYAPDTFSEAQLRWISGCYPEDFAHACRMTIKNL</sequence>
<gene>
    <name evidence="1" type="ORF">SAMN04487931_102307</name>
</gene>